<accession>A0A914YEG9</accession>
<proteinExistence type="predicted"/>
<sequence length="196" mass="21207">MVNVIVNGITLSAQMDDGADLTMMAKVDYTKIGSPALAGPTISANTANGHDLKLLGSFKSMVDLRGKSRLVEFHVADIKSTLLGTNFFKTFGIDLVMDGEVLCNMVVGHSMAPVKKVEELMDKFKPLFEPALGQLADAKDGMDECLSTRRINTIVTAPVTAHEINAALAEDVTATLRDKGKRMSGINFDCFSRYEC</sequence>
<reference evidence="2" key="1">
    <citation type="submission" date="2022-11" db="UniProtKB">
        <authorList>
            <consortium name="WormBaseParasite"/>
        </authorList>
    </citation>
    <scope>IDENTIFICATION</scope>
</reference>
<dbReference type="WBParaSite" id="PSU_v2.g1866.t1">
    <property type="protein sequence ID" value="PSU_v2.g1866.t1"/>
    <property type="gene ID" value="PSU_v2.g1866"/>
</dbReference>
<evidence type="ECO:0000313" key="1">
    <source>
        <dbReference type="Proteomes" id="UP000887577"/>
    </source>
</evidence>
<dbReference type="AlphaFoldDB" id="A0A914YEG9"/>
<organism evidence="1 2">
    <name type="scientific">Panagrolaimus superbus</name>
    <dbReference type="NCBI Taxonomy" id="310955"/>
    <lineage>
        <taxon>Eukaryota</taxon>
        <taxon>Metazoa</taxon>
        <taxon>Ecdysozoa</taxon>
        <taxon>Nematoda</taxon>
        <taxon>Chromadorea</taxon>
        <taxon>Rhabditida</taxon>
        <taxon>Tylenchina</taxon>
        <taxon>Panagrolaimomorpha</taxon>
        <taxon>Panagrolaimoidea</taxon>
        <taxon>Panagrolaimidae</taxon>
        <taxon>Panagrolaimus</taxon>
    </lineage>
</organism>
<dbReference type="Proteomes" id="UP000887577">
    <property type="component" value="Unplaced"/>
</dbReference>
<dbReference type="SUPFAM" id="SSF50630">
    <property type="entry name" value="Acid proteases"/>
    <property type="match status" value="1"/>
</dbReference>
<dbReference type="InterPro" id="IPR021109">
    <property type="entry name" value="Peptidase_aspartic_dom_sf"/>
</dbReference>
<dbReference type="Gene3D" id="2.40.70.10">
    <property type="entry name" value="Acid Proteases"/>
    <property type="match status" value="1"/>
</dbReference>
<name>A0A914YEG9_9BILA</name>
<evidence type="ECO:0000313" key="2">
    <source>
        <dbReference type="WBParaSite" id="PSU_v2.g1866.t1"/>
    </source>
</evidence>
<protein>
    <submittedName>
        <fullName evidence="2">Peptidase A2 domain-containing protein</fullName>
    </submittedName>
</protein>
<keyword evidence="1" id="KW-1185">Reference proteome</keyword>